<dbReference type="Pfam" id="PF17170">
    <property type="entry name" value="DUF5128"/>
    <property type="match status" value="1"/>
</dbReference>
<evidence type="ECO:0000313" key="2">
    <source>
        <dbReference type="EMBL" id="QDH79280.1"/>
    </source>
</evidence>
<accession>A0A514CHN6</accession>
<keyword evidence="1" id="KW-0732">Signal</keyword>
<evidence type="ECO:0000256" key="1">
    <source>
        <dbReference type="SAM" id="SignalP"/>
    </source>
</evidence>
<feature type="signal peptide" evidence="1">
    <location>
        <begin position="1"/>
        <end position="21"/>
    </location>
</feature>
<sequence>MKLNVILLLLASVFLFQCQQGGETALDMPVIHIDHDKKEVVQLDDFVNDYREIPLEMTRNSTIKYINDIAVSNEHLYIDDVKNGVLQFDMEGKFIKTIGKKADEGPETYVQPTSIAFDEDENAVVIADTYRFKLYKFNLEGKLIDESEKLPAAPFFVKTSKEGYWAVAEKFSNDGDKRYYLEAEIYRFNDDFKITGRFTADHLKLHGAWGGARRQPSLLFYSEYDSLDYFYNPVLLPPRAYSGKFVRDTLYQVKEDRLLPKVRFEFSREAWDGEKKVYHLRKVMAHNNYYLVTYDYRSTPYLFIYDRTTEEGKVVKEGFSVPGLEEEYMPHSKSNGQLYLIVQHPPKPGEVEPNPSIILF</sequence>
<dbReference type="AlphaFoldDB" id="A0A514CHN6"/>
<protein>
    <submittedName>
        <fullName evidence="2">6-bladed beta-propeller</fullName>
    </submittedName>
</protein>
<gene>
    <name evidence="2" type="ORF">FKX85_09635</name>
</gene>
<dbReference type="EMBL" id="CP041253">
    <property type="protein sequence ID" value="QDH79280.1"/>
    <property type="molecule type" value="Genomic_DNA"/>
</dbReference>
<reference evidence="2 3" key="1">
    <citation type="submission" date="2019-06" db="EMBL/GenBank/DDBJ databases">
        <title>Echinicola alkalisoli sp. nov. isolated from saline soil.</title>
        <authorList>
            <person name="Sun J.-Q."/>
            <person name="Xu L."/>
        </authorList>
    </citation>
    <scope>NUCLEOTIDE SEQUENCE [LARGE SCALE GENOMIC DNA]</scope>
    <source>
        <strain evidence="2 3">LN3S3</strain>
    </source>
</reference>
<dbReference type="KEGG" id="echi:FKX85_09635"/>
<dbReference type="InterPro" id="IPR011042">
    <property type="entry name" value="6-blade_b-propeller_TolB-like"/>
</dbReference>
<dbReference type="RefSeq" id="WP_141614525.1">
    <property type="nucleotide sequence ID" value="NZ_CP041253.1"/>
</dbReference>
<organism evidence="2 3">
    <name type="scientific">Echinicola soli</name>
    <dbReference type="NCBI Taxonomy" id="2591634"/>
    <lineage>
        <taxon>Bacteria</taxon>
        <taxon>Pseudomonadati</taxon>
        <taxon>Bacteroidota</taxon>
        <taxon>Cytophagia</taxon>
        <taxon>Cytophagales</taxon>
        <taxon>Cyclobacteriaceae</taxon>
        <taxon>Echinicola</taxon>
    </lineage>
</organism>
<name>A0A514CHN6_9BACT</name>
<evidence type="ECO:0000313" key="3">
    <source>
        <dbReference type="Proteomes" id="UP000316614"/>
    </source>
</evidence>
<proteinExistence type="predicted"/>
<dbReference type="Gene3D" id="2.120.10.30">
    <property type="entry name" value="TolB, C-terminal domain"/>
    <property type="match status" value="1"/>
</dbReference>
<keyword evidence="3" id="KW-1185">Reference proteome</keyword>
<dbReference type="SUPFAM" id="SSF63829">
    <property type="entry name" value="Calcium-dependent phosphotriesterase"/>
    <property type="match status" value="1"/>
</dbReference>
<dbReference type="OrthoDB" id="820429at2"/>
<dbReference type="Proteomes" id="UP000316614">
    <property type="component" value="Chromosome"/>
</dbReference>
<feature type="chain" id="PRO_5022068887" evidence="1">
    <location>
        <begin position="22"/>
        <end position="360"/>
    </location>
</feature>